<dbReference type="SUPFAM" id="SSF48726">
    <property type="entry name" value="Immunoglobulin"/>
    <property type="match status" value="1"/>
</dbReference>
<dbReference type="Gene3D" id="2.60.40.10">
    <property type="entry name" value="Immunoglobulins"/>
    <property type="match status" value="1"/>
</dbReference>
<keyword evidence="5" id="KW-1185">Reference proteome</keyword>
<dbReference type="InterPro" id="IPR007110">
    <property type="entry name" value="Ig-like_dom"/>
</dbReference>
<evidence type="ECO:0000313" key="5">
    <source>
        <dbReference type="Proteomes" id="UP001221898"/>
    </source>
</evidence>
<evidence type="ECO:0000256" key="2">
    <source>
        <dbReference type="SAM" id="Phobius"/>
    </source>
</evidence>
<keyword evidence="2" id="KW-1133">Transmembrane helix</keyword>
<evidence type="ECO:0000256" key="1">
    <source>
        <dbReference type="ARBA" id="ARBA00023319"/>
    </source>
</evidence>
<dbReference type="InterPro" id="IPR050380">
    <property type="entry name" value="Immune_Resp_Modulators"/>
</dbReference>
<accession>A0AAD7RJE1</accession>
<feature type="domain" description="Ig-like" evidence="3">
    <location>
        <begin position="62"/>
        <end position="167"/>
    </location>
</feature>
<name>A0AAD7RJE1_9TELE</name>
<keyword evidence="1" id="KW-0393">Immunoglobulin domain</keyword>
<organism evidence="4 5">
    <name type="scientific">Aldrovandia affinis</name>
    <dbReference type="NCBI Taxonomy" id="143900"/>
    <lineage>
        <taxon>Eukaryota</taxon>
        <taxon>Metazoa</taxon>
        <taxon>Chordata</taxon>
        <taxon>Craniata</taxon>
        <taxon>Vertebrata</taxon>
        <taxon>Euteleostomi</taxon>
        <taxon>Actinopterygii</taxon>
        <taxon>Neopterygii</taxon>
        <taxon>Teleostei</taxon>
        <taxon>Notacanthiformes</taxon>
        <taxon>Halosauridae</taxon>
        <taxon>Aldrovandia</taxon>
    </lineage>
</organism>
<dbReference type="InterPro" id="IPR036179">
    <property type="entry name" value="Ig-like_dom_sf"/>
</dbReference>
<keyword evidence="2" id="KW-0472">Membrane</keyword>
<dbReference type="PANTHER" id="PTHR23411">
    <property type="entry name" value="TAPASIN"/>
    <property type="match status" value="1"/>
</dbReference>
<feature type="transmembrane region" description="Helical" evidence="2">
    <location>
        <begin position="187"/>
        <end position="208"/>
    </location>
</feature>
<dbReference type="SMART" id="SM00407">
    <property type="entry name" value="IGc1"/>
    <property type="match status" value="1"/>
</dbReference>
<protein>
    <recommendedName>
        <fullName evidence="3">Ig-like domain-containing protein</fullName>
    </recommendedName>
</protein>
<evidence type="ECO:0000313" key="4">
    <source>
        <dbReference type="EMBL" id="KAJ8383871.1"/>
    </source>
</evidence>
<dbReference type="PROSITE" id="PS50835">
    <property type="entry name" value="IG_LIKE"/>
    <property type="match status" value="1"/>
</dbReference>
<gene>
    <name evidence="4" type="ORF">AAFF_G00214410</name>
</gene>
<proteinExistence type="predicted"/>
<evidence type="ECO:0000259" key="3">
    <source>
        <dbReference type="PROSITE" id="PS50835"/>
    </source>
</evidence>
<reference evidence="4" key="1">
    <citation type="journal article" date="2023" name="Science">
        <title>Genome structures resolve the early diversification of teleost fishes.</title>
        <authorList>
            <person name="Parey E."/>
            <person name="Louis A."/>
            <person name="Montfort J."/>
            <person name="Bouchez O."/>
            <person name="Roques C."/>
            <person name="Iampietro C."/>
            <person name="Lluch J."/>
            <person name="Castinel A."/>
            <person name="Donnadieu C."/>
            <person name="Desvignes T."/>
            <person name="Floi Bucao C."/>
            <person name="Jouanno E."/>
            <person name="Wen M."/>
            <person name="Mejri S."/>
            <person name="Dirks R."/>
            <person name="Jansen H."/>
            <person name="Henkel C."/>
            <person name="Chen W.J."/>
            <person name="Zahm M."/>
            <person name="Cabau C."/>
            <person name="Klopp C."/>
            <person name="Thompson A.W."/>
            <person name="Robinson-Rechavi M."/>
            <person name="Braasch I."/>
            <person name="Lecointre G."/>
            <person name="Bobe J."/>
            <person name="Postlethwait J.H."/>
            <person name="Berthelot C."/>
            <person name="Roest Crollius H."/>
            <person name="Guiguen Y."/>
        </authorList>
    </citation>
    <scope>NUCLEOTIDE SEQUENCE</scope>
    <source>
        <strain evidence="4">NC1722</strain>
    </source>
</reference>
<dbReference type="Pfam" id="PF07654">
    <property type="entry name" value="C1-set"/>
    <property type="match status" value="1"/>
</dbReference>
<dbReference type="EMBL" id="JAINUG010000284">
    <property type="protein sequence ID" value="KAJ8383871.1"/>
    <property type="molecule type" value="Genomic_DNA"/>
</dbReference>
<dbReference type="InterPro" id="IPR003597">
    <property type="entry name" value="Ig_C1-set"/>
</dbReference>
<dbReference type="Proteomes" id="UP001221898">
    <property type="component" value="Unassembled WGS sequence"/>
</dbReference>
<dbReference type="InterPro" id="IPR013783">
    <property type="entry name" value="Ig-like_fold"/>
</dbReference>
<sequence>MDWLGFPEERIKNHCARAFLLRFGCFADAPLEEVEVCSEEETSFGPGTKLSVLDPKIPITPPRVRVLPPAAHEVRRSRRGRGRLTLVCVATGFYPDHVRVVWQVNGVDVEGGGGDSAPQWHQSSRTYSLSSRLTIAKQDWLRPQNHFTCITSFYNGSQDLINSHTIHGEEGCLSAEKRRMVLIAARFSYALFICKSVLYTLLLGSLLWKRKGQKSST</sequence>
<comment type="caution">
    <text evidence="4">The sequence shown here is derived from an EMBL/GenBank/DDBJ whole genome shotgun (WGS) entry which is preliminary data.</text>
</comment>
<dbReference type="AlphaFoldDB" id="A0AAD7RJE1"/>
<keyword evidence="2" id="KW-0812">Transmembrane</keyword>